<evidence type="ECO:0000313" key="2">
    <source>
        <dbReference type="Proteomes" id="UP001152755"/>
    </source>
</evidence>
<keyword evidence="2" id="KW-1185">Reference proteome</keyword>
<dbReference type="RefSeq" id="WP_332520721.1">
    <property type="nucleotide sequence ID" value="NZ_JANRHA010000018.1"/>
</dbReference>
<name>A0A9X4M2G2_9ACTN</name>
<protein>
    <submittedName>
        <fullName evidence="1">Uncharacterized protein</fullName>
    </submittedName>
</protein>
<reference evidence="1" key="1">
    <citation type="submission" date="2022-08" db="EMBL/GenBank/DDBJ databases">
        <title>Genome analysis of Corynebacteriales strain.</title>
        <authorList>
            <person name="Lee S.D."/>
        </authorList>
    </citation>
    <scope>NUCLEOTIDE SEQUENCE</scope>
    <source>
        <strain evidence="1">D3-21</strain>
    </source>
</reference>
<dbReference type="EMBL" id="JANRHA010000018">
    <property type="protein sequence ID" value="MDG3016828.1"/>
    <property type="molecule type" value="Genomic_DNA"/>
</dbReference>
<comment type="caution">
    <text evidence="1">The sequence shown here is derived from an EMBL/GenBank/DDBJ whole genome shotgun (WGS) entry which is preliminary data.</text>
</comment>
<dbReference type="AlphaFoldDB" id="A0A9X4M2G2"/>
<proteinExistence type="predicted"/>
<dbReference type="Proteomes" id="UP001152755">
    <property type="component" value="Unassembled WGS sequence"/>
</dbReference>
<evidence type="ECO:0000313" key="1">
    <source>
        <dbReference type="EMBL" id="MDG3016828.1"/>
    </source>
</evidence>
<accession>A0A9X4M2G2</accession>
<sequence>MVMLKELHATATIDVDSPTFGHWVEQGRKADDAGVVRYLELLRAMAAVGRLRAGSPLS</sequence>
<gene>
    <name evidence="1" type="ORF">NVS88_19940</name>
</gene>
<organism evidence="1 2">
    <name type="scientific">Speluncibacter jeojiensis</name>
    <dbReference type="NCBI Taxonomy" id="2710754"/>
    <lineage>
        <taxon>Bacteria</taxon>
        <taxon>Bacillati</taxon>
        <taxon>Actinomycetota</taxon>
        <taxon>Actinomycetes</taxon>
        <taxon>Mycobacteriales</taxon>
        <taxon>Speluncibacteraceae</taxon>
        <taxon>Speluncibacter</taxon>
    </lineage>
</organism>